<reference evidence="2" key="1">
    <citation type="journal article" date="2020" name="bioRxiv">
        <title>Comparative genomics of Chlamydomonas.</title>
        <authorList>
            <person name="Craig R.J."/>
            <person name="Hasan A.R."/>
            <person name="Ness R.W."/>
            <person name="Keightley P.D."/>
        </authorList>
    </citation>
    <scope>NUCLEOTIDE SEQUENCE</scope>
    <source>
        <strain evidence="2">CCAP 11/173</strain>
    </source>
</reference>
<name>A0A835SSJ9_9CHLO</name>
<feature type="compositionally biased region" description="Low complexity" evidence="1">
    <location>
        <begin position="438"/>
        <end position="452"/>
    </location>
</feature>
<feature type="region of interest" description="Disordered" evidence="1">
    <location>
        <begin position="1"/>
        <end position="280"/>
    </location>
</feature>
<dbReference type="EMBL" id="JAEHOD010000089">
    <property type="protein sequence ID" value="KAG2428883.1"/>
    <property type="molecule type" value="Genomic_DNA"/>
</dbReference>
<feature type="compositionally biased region" description="Low complexity" evidence="1">
    <location>
        <begin position="140"/>
        <end position="208"/>
    </location>
</feature>
<accession>A0A835SSJ9</accession>
<comment type="caution">
    <text evidence="2">The sequence shown here is derived from an EMBL/GenBank/DDBJ whole genome shotgun (WGS) entry which is preliminary data.</text>
</comment>
<feature type="compositionally biased region" description="Polar residues" evidence="1">
    <location>
        <begin position="63"/>
        <end position="72"/>
    </location>
</feature>
<feature type="compositionally biased region" description="Low complexity" evidence="1">
    <location>
        <begin position="819"/>
        <end position="835"/>
    </location>
</feature>
<feature type="region of interest" description="Disordered" evidence="1">
    <location>
        <begin position="613"/>
        <end position="674"/>
    </location>
</feature>
<feature type="compositionally biased region" description="Gly residues" evidence="1">
    <location>
        <begin position="350"/>
        <end position="360"/>
    </location>
</feature>
<dbReference type="Proteomes" id="UP000613740">
    <property type="component" value="Unassembled WGS sequence"/>
</dbReference>
<feature type="region of interest" description="Disordered" evidence="1">
    <location>
        <begin position="819"/>
        <end position="859"/>
    </location>
</feature>
<dbReference type="OrthoDB" id="543788at2759"/>
<evidence type="ECO:0000256" key="1">
    <source>
        <dbReference type="SAM" id="MobiDB-lite"/>
    </source>
</evidence>
<organism evidence="2 3">
    <name type="scientific">Chlamydomonas schloesseri</name>
    <dbReference type="NCBI Taxonomy" id="2026947"/>
    <lineage>
        <taxon>Eukaryota</taxon>
        <taxon>Viridiplantae</taxon>
        <taxon>Chlorophyta</taxon>
        <taxon>core chlorophytes</taxon>
        <taxon>Chlorophyceae</taxon>
        <taxon>CS clade</taxon>
        <taxon>Chlamydomonadales</taxon>
        <taxon>Chlamydomonadaceae</taxon>
        <taxon>Chlamydomonas</taxon>
    </lineage>
</organism>
<keyword evidence="3" id="KW-1185">Reference proteome</keyword>
<feature type="compositionally biased region" description="Pro residues" evidence="1">
    <location>
        <begin position="233"/>
        <end position="242"/>
    </location>
</feature>
<feature type="compositionally biased region" description="Low complexity" evidence="1">
    <location>
        <begin position="30"/>
        <end position="41"/>
    </location>
</feature>
<sequence>MADGAGSGVRGSVATPASRAEELAEELYREVVTPNTAHPAAAPRPPPLGELSFPVDPGRDWTPAQTPRTANTPAPGGLTFSRPGTATSHSHRSQPASALGSSGRASGPASPGRPGSQLPGSPLTSQRATSTLVNPQLVVSGGPATPPSTSGIGTPPSTPGIAAPPSTSGIGTPPSTPGTAAATSTPGAAAGPAAAAPAGPAAPTQPAPFEAARPHPHKTLNPPRVVAVDSGPYPYPQHPPYSPGSTGAGAVTGTSAGGALTGTTSASASASGAAGAAPVVPPLALPPNGLRGHNVLLPLPLSPHGTGNFSAGGGAGCSPSGRALGPLAIPSERNTLAPQAPAEAATASYGGYGTGGGGFGPPGPGPGPGAPSYCRGGRGGPAAADRVDAYLARYQLHAAIRAGFRTRGDDVQRSVEDLEARLATMRSCSQSPPREGQAATAEAEAAAAPAAAGSPPREGQSPQPSPPPNTAGGNGPRQPWPQSQPWSQSPPTLPEPPGGRNRFTLPPATGRPPSASLHRPSSASANGSPGRASPTQGDTWTSGAASGSAAAAAGATAAAGQGAYLALPDGSFAGTAPFKAAPTADGLLFERYNRHQRTTADLPEVQLRYLRPPGVTAPQQPRMLARAPRQGQPPRRTLPNGIPASRIERLSARRRSRSPPKLYQTQPLPPRQDTVMLTGVPAGADGDGGGMAADDLFRSTRPPGSPKGRGAAAAAAAAAANAGAAEGGGALAQYLAVRTAPATGEPLLDENFYAVLQQHFKSSVQQQTQQLRAHLNVSLPVVLGAMNCVNVTDPPFDAPPAAGGGTGSFAGATAARLQAQRQEAQQQAQVMTGSGRMLGGGGSAGGGRGGGGKEDGRRA</sequence>
<feature type="compositionally biased region" description="Low complexity" evidence="1">
    <location>
        <begin position="542"/>
        <end position="558"/>
    </location>
</feature>
<feature type="compositionally biased region" description="Basic and acidic residues" evidence="1">
    <location>
        <begin position="19"/>
        <end position="29"/>
    </location>
</feature>
<evidence type="ECO:0000313" key="3">
    <source>
        <dbReference type="Proteomes" id="UP000613740"/>
    </source>
</evidence>
<feature type="compositionally biased region" description="Polar residues" evidence="1">
    <location>
        <begin position="118"/>
        <end position="134"/>
    </location>
</feature>
<feature type="compositionally biased region" description="Low complexity" evidence="1">
    <location>
        <begin position="480"/>
        <end position="490"/>
    </location>
</feature>
<feature type="compositionally biased region" description="Low complexity" evidence="1">
    <location>
        <begin position="337"/>
        <end position="347"/>
    </location>
</feature>
<feature type="compositionally biased region" description="Low complexity" evidence="1">
    <location>
        <begin position="95"/>
        <end position="116"/>
    </location>
</feature>
<feature type="compositionally biased region" description="Low complexity" evidence="1">
    <location>
        <begin position="625"/>
        <end position="635"/>
    </location>
</feature>
<protein>
    <submittedName>
        <fullName evidence="2">Uncharacterized protein</fullName>
    </submittedName>
</protein>
<evidence type="ECO:0000313" key="2">
    <source>
        <dbReference type="EMBL" id="KAG2428883.1"/>
    </source>
</evidence>
<dbReference type="AlphaFoldDB" id="A0A835SSJ9"/>
<feature type="compositionally biased region" description="Gly residues" evidence="1">
    <location>
        <begin position="836"/>
        <end position="850"/>
    </location>
</feature>
<gene>
    <name evidence="2" type="ORF">HYH02_014206</name>
</gene>
<feature type="compositionally biased region" description="Low complexity" evidence="1">
    <location>
        <begin position="261"/>
        <end position="278"/>
    </location>
</feature>
<feature type="compositionally biased region" description="Low complexity" evidence="1">
    <location>
        <begin position="243"/>
        <end position="254"/>
    </location>
</feature>
<feature type="region of interest" description="Disordered" evidence="1">
    <location>
        <begin position="337"/>
        <end position="382"/>
    </location>
</feature>
<feature type="compositionally biased region" description="Polar residues" evidence="1">
    <location>
        <begin position="519"/>
        <end position="541"/>
    </location>
</feature>
<proteinExistence type="predicted"/>
<feature type="region of interest" description="Disordered" evidence="1">
    <location>
        <begin position="424"/>
        <end position="558"/>
    </location>
</feature>